<dbReference type="FunFam" id="3.40.50.880:FF:000015">
    <property type="entry name" value="Protein DJ-1 homolog C"/>
    <property type="match status" value="2"/>
</dbReference>
<evidence type="ECO:0000256" key="2">
    <source>
        <dbReference type="ARBA" id="ARBA00022737"/>
    </source>
</evidence>
<dbReference type="InterPro" id="IPR050325">
    <property type="entry name" value="Prot/Nucl_acid_deglycase"/>
</dbReference>
<dbReference type="Gene3D" id="3.40.50.880">
    <property type="match status" value="2"/>
</dbReference>
<evidence type="ECO:0000256" key="1">
    <source>
        <dbReference type="ARBA" id="ARBA00008542"/>
    </source>
</evidence>
<keyword evidence="5" id="KW-1185">Reference proteome</keyword>
<dbReference type="PANTHER" id="PTHR48094">
    <property type="entry name" value="PROTEIN/NUCLEIC ACID DEGLYCASE DJ-1-RELATED"/>
    <property type="match status" value="1"/>
</dbReference>
<dbReference type="Pfam" id="PF01965">
    <property type="entry name" value="DJ-1_PfpI"/>
    <property type="match status" value="2"/>
</dbReference>
<keyword evidence="2" id="KW-0677">Repeat</keyword>
<dbReference type="Proteomes" id="UP001372338">
    <property type="component" value="Unassembled WGS sequence"/>
</dbReference>
<organism evidence="4 5">
    <name type="scientific">Crotalaria pallida</name>
    <name type="common">Smooth rattlebox</name>
    <name type="synonym">Crotalaria striata</name>
    <dbReference type="NCBI Taxonomy" id="3830"/>
    <lineage>
        <taxon>Eukaryota</taxon>
        <taxon>Viridiplantae</taxon>
        <taxon>Streptophyta</taxon>
        <taxon>Embryophyta</taxon>
        <taxon>Tracheophyta</taxon>
        <taxon>Spermatophyta</taxon>
        <taxon>Magnoliopsida</taxon>
        <taxon>eudicotyledons</taxon>
        <taxon>Gunneridae</taxon>
        <taxon>Pentapetalae</taxon>
        <taxon>rosids</taxon>
        <taxon>fabids</taxon>
        <taxon>Fabales</taxon>
        <taxon>Fabaceae</taxon>
        <taxon>Papilionoideae</taxon>
        <taxon>50 kb inversion clade</taxon>
        <taxon>genistoids sensu lato</taxon>
        <taxon>core genistoids</taxon>
        <taxon>Crotalarieae</taxon>
        <taxon>Crotalaria</taxon>
    </lineage>
</organism>
<proteinExistence type="inferred from homology"/>
<dbReference type="InterPro" id="IPR006287">
    <property type="entry name" value="DJ-1"/>
</dbReference>
<name>A0AAN9E3E8_CROPI</name>
<evidence type="ECO:0000259" key="3">
    <source>
        <dbReference type="Pfam" id="PF01965"/>
    </source>
</evidence>
<comment type="caution">
    <text evidence="4">The sequence shown here is derived from an EMBL/GenBank/DDBJ whole genome shotgun (WGS) entry which is preliminary data.</text>
</comment>
<evidence type="ECO:0000313" key="4">
    <source>
        <dbReference type="EMBL" id="KAK7244193.1"/>
    </source>
</evidence>
<feature type="domain" description="DJ-1/PfpI" evidence="3">
    <location>
        <begin position="261"/>
        <end position="423"/>
    </location>
</feature>
<sequence>MALRHLRLLPHPLTNLNFTPKPKPKHSLPKKNLFSFSLSSPSTSTITMASNTAPKKVLVPIANDTEPMEAVITIDVLRRSGADVIVASASNHLPVQALHGIKIIADAVVSDVADTVFDLIALPGGVPGVDNLRDNGVLEGLVKKHVEDGRLYAAVCAAPAVVLGPWGLLKGLKATCHPSFMEKLASYTTTVESRVQLDGRVVTSRAPGTTMEFAVALVEQLYGKEKADEVAGPLVMRSNHGDEYTFKELNPVQWTFDNPPKILVPIANGTEEMEAVIIIDILRRAKADVVVASVEDKLEIGASRKVKLEADVLLDEAAKHSYDLIVLPGGLGGAEAFTRSETLVSLLKKQRESNRFYGAICASPALVLEPHGLLKGKKATAFPAMSSKLSDQSEAENRVVVDGNLITSRGPGTSIEYALAIVEKLFGRKVGLELAKTIVFTSPKCI</sequence>
<comment type="similarity">
    <text evidence="1">Belongs to the peptidase C56 family.</text>
</comment>
<accession>A0AAN9E3E8</accession>
<dbReference type="PANTHER" id="PTHR48094:SF12">
    <property type="entry name" value="PARKINSON DISEASE PROTEIN 7 HOMOLOG"/>
    <property type="match status" value="1"/>
</dbReference>
<dbReference type="InterPro" id="IPR029062">
    <property type="entry name" value="Class_I_gatase-like"/>
</dbReference>
<feature type="domain" description="DJ-1/PfpI" evidence="3">
    <location>
        <begin position="55"/>
        <end position="220"/>
    </location>
</feature>
<protein>
    <recommendedName>
        <fullName evidence="3">DJ-1/PfpI domain-containing protein</fullName>
    </recommendedName>
</protein>
<dbReference type="GO" id="GO:0005737">
    <property type="term" value="C:cytoplasm"/>
    <property type="evidence" value="ECO:0007669"/>
    <property type="project" value="TreeGrafter"/>
</dbReference>
<dbReference type="AlphaFoldDB" id="A0AAN9E3E8"/>
<reference evidence="4 5" key="1">
    <citation type="submission" date="2024-01" db="EMBL/GenBank/DDBJ databases">
        <title>The genomes of 5 underutilized Papilionoideae crops provide insights into root nodulation and disease resistanc.</title>
        <authorList>
            <person name="Yuan L."/>
        </authorList>
    </citation>
    <scope>NUCLEOTIDE SEQUENCE [LARGE SCALE GENOMIC DNA]</scope>
    <source>
        <strain evidence="4">ZHUSHIDOU_FW_LH</strain>
        <tissue evidence="4">Leaf</tissue>
    </source>
</reference>
<evidence type="ECO:0000313" key="5">
    <source>
        <dbReference type="Proteomes" id="UP001372338"/>
    </source>
</evidence>
<dbReference type="InterPro" id="IPR002818">
    <property type="entry name" value="DJ-1/PfpI"/>
</dbReference>
<dbReference type="NCBIfam" id="TIGR01383">
    <property type="entry name" value="not_thiJ"/>
    <property type="match status" value="2"/>
</dbReference>
<gene>
    <name evidence="4" type="ORF">RIF29_39011</name>
</gene>
<dbReference type="GO" id="GO:1903189">
    <property type="term" value="P:glyoxal metabolic process"/>
    <property type="evidence" value="ECO:0007669"/>
    <property type="project" value="TreeGrafter"/>
</dbReference>
<dbReference type="EMBL" id="JAYWIO010000008">
    <property type="protein sequence ID" value="KAK7244193.1"/>
    <property type="molecule type" value="Genomic_DNA"/>
</dbReference>
<dbReference type="CDD" id="cd03135">
    <property type="entry name" value="GATase1_DJ-1"/>
    <property type="match status" value="2"/>
</dbReference>
<dbReference type="SUPFAM" id="SSF52317">
    <property type="entry name" value="Class I glutamine amidotransferase-like"/>
    <property type="match status" value="2"/>
</dbReference>